<dbReference type="Proteomes" id="UP000249495">
    <property type="component" value="Chromosome 1"/>
</dbReference>
<dbReference type="EMBL" id="LS483343">
    <property type="protein sequence ID" value="SQF41248.1"/>
    <property type="molecule type" value="Genomic_DNA"/>
</dbReference>
<dbReference type="STRING" id="1123303.GCA_000372425_01155"/>
<gene>
    <name evidence="1" type="ORF">NCTC12278_01850</name>
</gene>
<reference evidence="1 2" key="1">
    <citation type="submission" date="2018-06" db="EMBL/GenBank/DDBJ databases">
        <authorList>
            <consortium name="Pathogen Informatics"/>
            <person name="Doyle S."/>
        </authorList>
    </citation>
    <scope>NUCLEOTIDE SEQUENCE [LARGE SCALE GENOMIC DNA]</scope>
    <source>
        <strain evidence="1 2">NCTC12278</strain>
    </source>
</reference>
<dbReference type="KEGG" id="sfer:NCTC12278_01850"/>
<protein>
    <submittedName>
        <fullName evidence="1">Uncharacterized protein</fullName>
    </submittedName>
</protein>
<proteinExistence type="predicted"/>
<dbReference type="AlphaFoldDB" id="A0A2X3VP87"/>
<sequence>MNKQDKISKEEHLFLQSYQAKKWHTFKEIQTFSRLSQKLTNE</sequence>
<evidence type="ECO:0000313" key="1">
    <source>
        <dbReference type="EMBL" id="SQF41248.1"/>
    </source>
</evidence>
<evidence type="ECO:0000313" key="2">
    <source>
        <dbReference type="Proteomes" id="UP000249495"/>
    </source>
</evidence>
<keyword evidence="2" id="KW-1185">Reference proteome</keyword>
<name>A0A2X3VP87_9STRE</name>
<organism evidence="1 2">
    <name type="scientific">Streptococcus ferus</name>
    <dbReference type="NCBI Taxonomy" id="1345"/>
    <lineage>
        <taxon>Bacteria</taxon>
        <taxon>Bacillati</taxon>
        <taxon>Bacillota</taxon>
        <taxon>Bacilli</taxon>
        <taxon>Lactobacillales</taxon>
        <taxon>Streptococcaceae</taxon>
        <taxon>Streptococcus</taxon>
    </lineage>
</organism>
<accession>A0A2X3VP87</accession>
<dbReference type="RefSeq" id="WP_018030479.1">
    <property type="nucleotide sequence ID" value="NZ_CAMCCF010000010.1"/>
</dbReference>